<evidence type="ECO:0000313" key="5">
    <source>
        <dbReference type="Proteomes" id="UP000251993"/>
    </source>
</evidence>
<keyword evidence="5" id="KW-1185">Reference proteome</keyword>
<dbReference type="InterPro" id="IPR050595">
    <property type="entry name" value="Bact_response_regulator"/>
</dbReference>
<evidence type="ECO:0000313" key="4">
    <source>
        <dbReference type="EMBL" id="AXE17829.1"/>
    </source>
</evidence>
<dbReference type="PANTHER" id="PTHR44591">
    <property type="entry name" value="STRESS RESPONSE REGULATOR PROTEIN 1"/>
    <property type="match status" value="1"/>
</dbReference>
<dbReference type="AlphaFoldDB" id="A0A344TGQ8"/>
<dbReference type="KEGG" id="run:DR864_08805"/>
<evidence type="ECO:0000256" key="1">
    <source>
        <dbReference type="ARBA" id="ARBA00022553"/>
    </source>
</evidence>
<organism evidence="4 5">
    <name type="scientific">Runella rosea</name>
    <dbReference type="NCBI Taxonomy" id="2259595"/>
    <lineage>
        <taxon>Bacteria</taxon>
        <taxon>Pseudomonadati</taxon>
        <taxon>Bacteroidota</taxon>
        <taxon>Cytophagia</taxon>
        <taxon>Cytophagales</taxon>
        <taxon>Spirosomataceae</taxon>
        <taxon>Runella</taxon>
    </lineage>
</organism>
<protein>
    <submittedName>
        <fullName evidence="4">Two-component system response regulator</fullName>
    </submittedName>
</protein>
<dbReference type="SUPFAM" id="SSF52172">
    <property type="entry name" value="CheY-like"/>
    <property type="match status" value="1"/>
</dbReference>
<dbReference type="PROSITE" id="PS50110">
    <property type="entry name" value="RESPONSE_REGULATORY"/>
    <property type="match status" value="1"/>
</dbReference>
<dbReference type="Gene3D" id="3.40.50.2300">
    <property type="match status" value="1"/>
</dbReference>
<dbReference type="OrthoDB" id="9789181at2"/>
<evidence type="ECO:0000259" key="3">
    <source>
        <dbReference type="PROSITE" id="PS50110"/>
    </source>
</evidence>
<reference evidence="4 5" key="1">
    <citation type="submission" date="2018-07" db="EMBL/GenBank/DDBJ databases">
        <title>Genome sequencing of Runella.</title>
        <authorList>
            <person name="Baek M.-G."/>
            <person name="Yi H."/>
        </authorList>
    </citation>
    <scope>NUCLEOTIDE SEQUENCE [LARGE SCALE GENOMIC DNA]</scope>
    <source>
        <strain evidence="4 5">HYN0085</strain>
    </source>
</reference>
<dbReference type="InterPro" id="IPR001789">
    <property type="entry name" value="Sig_transdc_resp-reg_receiver"/>
</dbReference>
<dbReference type="EMBL" id="CP030850">
    <property type="protein sequence ID" value="AXE17829.1"/>
    <property type="molecule type" value="Genomic_DNA"/>
</dbReference>
<dbReference type="RefSeq" id="WP_114066614.1">
    <property type="nucleotide sequence ID" value="NZ_CP030850.1"/>
</dbReference>
<name>A0A344TGQ8_9BACT</name>
<dbReference type="SMART" id="SM00448">
    <property type="entry name" value="REC"/>
    <property type="match status" value="1"/>
</dbReference>
<keyword evidence="1 2" id="KW-0597">Phosphoprotein</keyword>
<feature type="modified residue" description="4-aspartylphosphate" evidence="2">
    <location>
        <position position="55"/>
    </location>
</feature>
<accession>A0A344TGQ8</accession>
<proteinExistence type="predicted"/>
<gene>
    <name evidence="4" type="ORF">DR864_08805</name>
</gene>
<dbReference type="Pfam" id="PF00072">
    <property type="entry name" value="Response_reg"/>
    <property type="match status" value="1"/>
</dbReference>
<feature type="domain" description="Response regulatory" evidence="3">
    <location>
        <begin position="6"/>
        <end position="122"/>
    </location>
</feature>
<dbReference type="PANTHER" id="PTHR44591:SF3">
    <property type="entry name" value="RESPONSE REGULATORY DOMAIN-CONTAINING PROTEIN"/>
    <property type="match status" value="1"/>
</dbReference>
<dbReference type="GO" id="GO:0000160">
    <property type="term" value="P:phosphorelay signal transduction system"/>
    <property type="evidence" value="ECO:0007669"/>
    <property type="project" value="InterPro"/>
</dbReference>
<sequence>MTNRYNVLIVEDDAFIRKVLRQSLKNDFEVTTHINGIEAMTWLEQGNPVDVILTDLQMPYLNGQDLIKTIRASPMFKNLPIIILSTYDDSNTRIACLELGADDYMTKPFNPLEVKAKVLAVMRRSK</sequence>
<dbReference type="InterPro" id="IPR011006">
    <property type="entry name" value="CheY-like_superfamily"/>
</dbReference>
<evidence type="ECO:0000256" key="2">
    <source>
        <dbReference type="PROSITE-ProRule" id="PRU00169"/>
    </source>
</evidence>
<dbReference type="Proteomes" id="UP000251993">
    <property type="component" value="Chromosome"/>
</dbReference>